<feature type="compositionally biased region" description="Polar residues" evidence="1">
    <location>
        <begin position="155"/>
        <end position="167"/>
    </location>
</feature>
<feature type="region of interest" description="Disordered" evidence="1">
    <location>
        <begin position="285"/>
        <end position="312"/>
    </location>
</feature>
<name>A0A6A6UQR6_9PEZI</name>
<feature type="region of interest" description="Disordered" evidence="1">
    <location>
        <begin position="133"/>
        <end position="237"/>
    </location>
</feature>
<feature type="region of interest" description="Disordered" evidence="1">
    <location>
        <begin position="755"/>
        <end position="793"/>
    </location>
</feature>
<reference evidence="3" key="1">
    <citation type="journal article" date="2020" name="Stud. Mycol.">
        <title>101 Dothideomycetes genomes: a test case for predicting lifestyles and emergence of pathogens.</title>
        <authorList>
            <person name="Haridas S."/>
            <person name="Albert R."/>
            <person name="Binder M."/>
            <person name="Bloem J."/>
            <person name="Labutti K."/>
            <person name="Salamov A."/>
            <person name="Andreopoulos B."/>
            <person name="Baker S."/>
            <person name="Barry K."/>
            <person name="Bills G."/>
            <person name="Bluhm B."/>
            <person name="Cannon C."/>
            <person name="Castanera R."/>
            <person name="Culley D."/>
            <person name="Daum C."/>
            <person name="Ezra D."/>
            <person name="Gonzalez J."/>
            <person name="Henrissat B."/>
            <person name="Kuo A."/>
            <person name="Liang C."/>
            <person name="Lipzen A."/>
            <person name="Lutzoni F."/>
            <person name="Magnuson J."/>
            <person name="Mondo S."/>
            <person name="Nolan M."/>
            <person name="Ohm R."/>
            <person name="Pangilinan J."/>
            <person name="Park H.-J."/>
            <person name="Ramirez L."/>
            <person name="Alfaro M."/>
            <person name="Sun H."/>
            <person name="Tritt A."/>
            <person name="Yoshinaga Y."/>
            <person name="Zwiers L.-H."/>
            <person name="Turgeon B."/>
            <person name="Goodwin S."/>
            <person name="Spatafora J."/>
            <person name="Crous P."/>
            <person name="Grigoriev I."/>
        </authorList>
    </citation>
    <scope>NUCLEOTIDE SEQUENCE</scope>
    <source>
        <strain evidence="3">CBS 115976</strain>
    </source>
</reference>
<accession>A0A6A6UQR6</accession>
<feature type="compositionally biased region" description="Polar residues" evidence="1">
    <location>
        <begin position="133"/>
        <end position="143"/>
    </location>
</feature>
<dbReference type="EMBL" id="MU004230">
    <property type="protein sequence ID" value="KAF2674639.1"/>
    <property type="molecule type" value="Genomic_DNA"/>
</dbReference>
<feature type="compositionally biased region" description="Low complexity" evidence="1">
    <location>
        <begin position="296"/>
        <end position="308"/>
    </location>
</feature>
<feature type="region of interest" description="Disordered" evidence="1">
    <location>
        <begin position="1"/>
        <end position="118"/>
    </location>
</feature>
<keyword evidence="2" id="KW-0472">Membrane</keyword>
<feature type="transmembrane region" description="Helical" evidence="2">
    <location>
        <begin position="580"/>
        <end position="605"/>
    </location>
</feature>
<feature type="compositionally biased region" description="Polar residues" evidence="1">
    <location>
        <begin position="329"/>
        <end position="346"/>
    </location>
</feature>
<evidence type="ECO:0000313" key="3">
    <source>
        <dbReference type="EMBL" id="KAF2674639.1"/>
    </source>
</evidence>
<gene>
    <name evidence="3" type="ORF">BT63DRAFT_16372</name>
</gene>
<organism evidence="3 4">
    <name type="scientific">Microthyrium microscopicum</name>
    <dbReference type="NCBI Taxonomy" id="703497"/>
    <lineage>
        <taxon>Eukaryota</taxon>
        <taxon>Fungi</taxon>
        <taxon>Dikarya</taxon>
        <taxon>Ascomycota</taxon>
        <taxon>Pezizomycotina</taxon>
        <taxon>Dothideomycetes</taxon>
        <taxon>Dothideomycetes incertae sedis</taxon>
        <taxon>Microthyriales</taxon>
        <taxon>Microthyriaceae</taxon>
        <taxon>Microthyrium</taxon>
    </lineage>
</organism>
<evidence type="ECO:0000256" key="1">
    <source>
        <dbReference type="SAM" id="MobiDB-lite"/>
    </source>
</evidence>
<dbReference type="OrthoDB" id="10259622at2759"/>
<feature type="region of interest" description="Disordered" evidence="1">
    <location>
        <begin position="442"/>
        <end position="541"/>
    </location>
</feature>
<sequence length="984" mass="106272">MDDHIPFTPPPYYVKNLPRKQNTSPPRPVQNVGSLDSRIVPNMMRRMSSRRSQGESGGRIAKAERKRKPGLSIDTTVARTGRRPPQEIKISNPVNLGSSTNGPPSNSTPSFAPPPTVAAAPVQQNQYQAEVNSNPFVPASSPSRFPPTFLDNTKRQSSLRNSTNPQQLYFAPPPRPRSSLYSTNSRTGSKRKSKNVVRDSNVTAFEEEINNQRRQRGLSGGTTFEEDRNSRIPDTAMTNTSYRSRGWWNVITTPFQKTPTDSGLPAVPPIPAHLASPDAGYLYPPVPVPAPPGQASSHDSGSSFPFSPNDREVPITLGAELAFDLSSPPAHQTQHAHTPSSTTIDDSSVRADSRQSSRMPFADSKSPPSGADEFSPAGMLGGAGTVHSSFGIVNHVEENKATKQRPNLTINTGEDHSSVRASLRATVVRTVRFLTPRNSVFPPPPGEYTSTRRAADAPLTPGPGKIFSKKSFFRAPPTPGFFKAPPTPGFRSGPSSEEETSRNAFNPPPTPRYPTSSHRKNSSVSYEEFEIDDEGKSQKKERPPMTYFHLNCFGRKKSKNAQHETKEKKEKKKMSRRRKCCFCCLCVLIAFLVLIALIIVLAVMLTKKHNKAPSTMGSPPAWVNLTNFPPMMTGALTIARPNLVKSESGCVPVSTAWSCAVPKEQQAALAPNDATQPNFLFNIVYDNSTSLTKRSSSGPAYANHVLRARAPTANPAVSALDEQSFLGNTTDGITAPFEGEAAPFYISFSDVTTAAPPSKVKRDSSPTSSANSVANLSTNLPKPAVNPDNTPQPANLLTFPANQPLRLYNRGQSTEHYGFYTYFDRSIFLRSSNASGPAVSADQNGGSTQAGANFRCTWSQTRYLVQIWTRQGHLLPKGSSGSKEASGTYVAPGSMAMPVSVTLDRHGGSQKGKMLYCYQIDVSGKVVDGSGKIGVEHRDFGGTIVNPSPGPFFTPVPPVSVSEGGPGGIDGGTGGCGCKWQNWT</sequence>
<proteinExistence type="predicted"/>
<evidence type="ECO:0000313" key="4">
    <source>
        <dbReference type="Proteomes" id="UP000799302"/>
    </source>
</evidence>
<protein>
    <recommendedName>
        <fullName evidence="5">Glycoprotease family protein</fullName>
    </recommendedName>
</protein>
<feature type="compositionally biased region" description="Low complexity" evidence="1">
    <location>
        <begin position="97"/>
        <end position="110"/>
    </location>
</feature>
<keyword evidence="2" id="KW-0812">Transmembrane</keyword>
<dbReference type="AlphaFoldDB" id="A0A6A6UQR6"/>
<feature type="region of interest" description="Disordered" evidence="1">
    <location>
        <begin position="397"/>
        <end position="417"/>
    </location>
</feature>
<keyword evidence="2" id="KW-1133">Transmembrane helix</keyword>
<evidence type="ECO:0000256" key="2">
    <source>
        <dbReference type="SAM" id="Phobius"/>
    </source>
</evidence>
<feature type="region of interest" description="Disordered" evidence="1">
    <location>
        <begin position="327"/>
        <end position="382"/>
    </location>
</feature>
<feature type="compositionally biased region" description="Polar residues" evidence="1">
    <location>
        <begin position="765"/>
        <end position="780"/>
    </location>
</feature>
<keyword evidence="4" id="KW-1185">Reference proteome</keyword>
<dbReference type="Proteomes" id="UP000799302">
    <property type="component" value="Unassembled WGS sequence"/>
</dbReference>
<evidence type="ECO:0008006" key="5">
    <source>
        <dbReference type="Google" id="ProtNLM"/>
    </source>
</evidence>